<dbReference type="Pfam" id="PF08239">
    <property type="entry name" value="SH3_3"/>
    <property type="match status" value="2"/>
</dbReference>
<accession>A0A1M7YDC7</accession>
<reference evidence="3 4" key="1">
    <citation type="submission" date="2016-12" db="EMBL/GenBank/DDBJ databases">
        <authorList>
            <person name="Song W.-J."/>
            <person name="Kurnit D.M."/>
        </authorList>
    </citation>
    <scope>NUCLEOTIDE SEQUENCE [LARGE SCALE GENOMIC DNA]</scope>
    <source>
        <strain evidence="3 4">DSM 12503</strain>
    </source>
</reference>
<dbReference type="InterPro" id="IPR003646">
    <property type="entry name" value="SH3-like_bac-type"/>
</dbReference>
<dbReference type="PROSITE" id="PS51781">
    <property type="entry name" value="SH3B"/>
    <property type="match status" value="2"/>
</dbReference>
<feature type="compositionally biased region" description="Pro residues" evidence="1">
    <location>
        <begin position="301"/>
        <end position="339"/>
    </location>
</feature>
<dbReference type="InterPro" id="IPR025883">
    <property type="entry name" value="Cadherin-like_domain"/>
</dbReference>
<protein>
    <submittedName>
        <fullName evidence="3">Beta-N-acetylglucosaminidase</fullName>
    </submittedName>
</protein>
<dbReference type="SMART" id="SM00287">
    <property type="entry name" value="SH3b"/>
    <property type="match status" value="2"/>
</dbReference>
<dbReference type="STRING" id="1121345.SAMN02745217_02805"/>
<feature type="domain" description="SH3b" evidence="2">
    <location>
        <begin position="139"/>
        <end position="209"/>
    </location>
</feature>
<dbReference type="Pfam" id="PF12733">
    <property type="entry name" value="Cadherin-like"/>
    <property type="match status" value="1"/>
</dbReference>
<organism evidence="3 4">
    <name type="scientific">Anaerocolumna xylanovorans DSM 12503</name>
    <dbReference type="NCBI Taxonomy" id="1121345"/>
    <lineage>
        <taxon>Bacteria</taxon>
        <taxon>Bacillati</taxon>
        <taxon>Bacillota</taxon>
        <taxon>Clostridia</taxon>
        <taxon>Lachnospirales</taxon>
        <taxon>Lachnospiraceae</taxon>
        <taxon>Anaerocolumna</taxon>
    </lineage>
</organism>
<name>A0A1M7YDC7_9FIRM</name>
<sequence>MKRNNCQRILGLLLCFIVFTIQVLPPNALKVQAKSEGVVTATSLYIRSGPGTSYDAVKVKGSNAYIKQGETVTLLKKVGDWYLITFTYSGSEVEGYILGTYVKKNNTASTPTPTPTKAPAATPTPSDGSSTSSGKEAYKISAAITATNVNIRSTASTSAKKLIALSKPQKVTITNEVIKSSQKWYRITYTVNKKTSAGYVLSDYVKLNVTAAVNGTVSKAVKLKKLASDSAAYITDSKKNIISAAAKASVSILSETTDGKGKKWFKIVYKKGNTKYTGYAPANQISFASKAVTPTATPTPTAAPTPAPTKTPTPTVKPTPTPTVKPTPTPTVTPTPTPTPTTGAGMEGIVQFAGTVYVYVNIAVSQDFLLTTAYAPVTLTTNEKVTILNTVVQDSVSWYYVSFTKGGKEARGYIQASFVAKGTGGFVDSTVMDFLNNPATTPALTPTPTPTSGTGTGNIDFESYLTAQGFPESYKASLRLLHQAHPSWVFNAYQTGIDWQTAIAKESSLGVNLVTKNKSYEWLSFGTGAYNWAKDSFIPFDGSTWVTPSTDGLKYYMDPRNFLTEKGIFQFETLTYNSQYQNATGVESILYNTPLYNASYTYTDNTGVALTKTYSETFMAAALYSGVSPYHLASRSKQEVVTGTTSLSNSVSGKVSGYEGLYNFFNIGAYNSTSSGGAVINGLKYARNGVTSSSLNSQYLIPWDSPYDAIVGGAYIIGSTYIKRGQDTIYLQKFNMTTTSTFSHQYMSNIEAPNSEASKTYAAYSNMSTMPLVFSIPVYLNMPATNCPIPAKAYNPNNWLKSLSIDGYTLSPTFDLTKDQQYSLIVPNKVASINVSAAAVSTAATVQGTGSILLNEGMNMVTVTVTAQNGNIRNYVINVYREAAVVQ</sequence>
<feature type="region of interest" description="Disordered" evidence="1">
    <location>
        <begin position="108"/>
        <end position="134"/>
    </location>
</feature>
<gene>
    <name evidence="3" type="ORF">SAMN02745217_02805</name>
</gene>
<evidence type="ECO:0000313" key="4">
    <source>
        <dbReference type="Proteomes" id="UP000184612"/>
    </source>
</evidence>
<dbReference type="AlphaFoldDB" id="A0A1M7YDC7"/>
<dbReference type="RefSeq" id="WP_084558661.1">
    <property type="nucleotide sequence ID" value="NZ_FRFD01000008.1"/>
</dbReference>
<keyword evidence="4" id="KW-1185">Reference proteome</keyword>
<proteinExistence type="predicted"/>
<feature type="domain" description="SH3b" evidence="2">
    <location>
        <begin position="34"/>
        <end position="106"/>
    </location>
</feature>
<dbReference type="Proteomes" id="UP000184612">
    <property type="component" value="Unassembled WGS sequence"/>
</dbReference>
<evidence type="ECO:0000313" key="3">
    <source>
        <dbReference type="EMBL" id="SHO50601.1"/>
    </source>
</evidence>
<dbReference type="Gene3D" id="2.30.30.40">
    <property type="entry name" value="SH3 Domains"/>
    <property type="match status" value="2"/>
</dbReference>
<dbReference type="EMBL" id="FRFD01000008">
    <property type="protein sequence ID" value="SHO50601.1"/>
    <property type="molecule type" value="Genomic_DNA"/>
</dbReference>
<evidence type="ECO:0000256" key="1">
    <source>
        <dbReference type="SAM" id="MobiDB-lite"/>
    </source>
</evidence>
<feature type="region of interest" description="Disordered" evidence="1">
    <location>
        <begin position="294"/>
        <end position="342"/>
    </location>
</feature>
<evidence type="ECO:0000259" key="2">
    <source>
        <dbReference type="PROSITE" id="PS51781"/>
    </source>
</evidence>